<evidence type="ECO:0000256" key="1">
    <source>
        <dbReference type="ARBA" id="ARBA00007592"/>
    </source>
</evidence>
<accession>A0A518EZC6</accession>
<name>A0A518EZC6_9BACT</name>
<dbReference type="RefSeq" id="WP_145203835.1">
    <property type="nucleotide sequence ID" value="NZ_CP036434.1"/>
</dbReference>
<dbReference type="OrthoDB" id="9782828at2"/>
<evidence type="ECO:0000313" key="6">
    <source>
        <dbReference type="Proteomes" id="UP000320390"/>
    </source>
</evidence>
<dbReference type="AlphaFoldDB" id="A0A518EZC6"/>
<dbReference type="EMBL" id="CP036434">
    <property type="protein sequence ID" value="QDV09452.1"/>
    <property type="molecule type" value="Genomic_DNA"/>
</dbReference>
<dbReference type="GO" id="GO:0008840">
    <property type="term" value="F:4-hydroxy-tetrahydrodipicolinate synthase activity"/>
    <property type="evidence" value="ECO:0007669"/>
    <property type="project" value="UniProtKB-EC"/>
</dbReference>
<dbReference type="PIRSF" id="PIRSF001365">
    <property type="entry name" value="DHDPS"/>
    <property type="match status" value="1"/>
</dbReference>
<keyword evidence="2 3" id="KW-0456">Lyase</keyword>
<evidence type="ECO:0000313" key="5">
    <source>
        <dbReference type="EMBL" id="QDV09452.1"/>
    </source>
</evidence>
<comment type="similarity">
    <text evidence="1 3">Belongs to the DapA family.</text>
</comment>
<protein>
    <submittedName>
        <fullName evidence="5">4-hydroxy-tetrahydrodipicolinate synthase</fullName>
        <ecNumber evidence="5">4.3.3.7</ecNumber>
    </submittedName>
</protein>
<dbReference type="Proteomes" id="UP000320390">
    <property type="component" value="Chromosome"/>
</dbReference>
<evidence type="ECO:0000256" key="4">
    <source>
        <dbReference type="PIRSR" id="PIRSR001365-2"/>
    </source>
</evidence>
<organism evidence="5 6">
    <name type="scientific">Saltatorellus ferox</name>
    <dbReference type="NCBI Taxonomy" id="2528018"/>
    <lineage>
        <taxon>Bacteria</taxon>
        <taxon>Pseudomonadati</taxon>
        <taxon>Planctomycetota</taxon>
        <taxon>Planctomycetia</taxon>
        <taxon>Planctomycetia incertae sedis</taxon>
        <taxon>Saltatorellus</taxon>
    </lineage>
</organism>
<evidence type="ECO:0000256" key="3">
    <source>
        <dbReference type="PIRNR" id="PIRNR001365"/>
    </source>
</evidence>
<dbReference type="Gene3D" id="3.20.20.70">
    <property type="entry name" value="Aldolase class I"/>
    <property type="match status" value="1"/>
</dbReference>
<feature type="binding site" evidence="4">
    <location>
        <position position="229"/>
    </location>
    <ligand>
        <name>pyruvate</name>
        <dbReference type="ChEBI" id="CHEBI:15361"/>
    </ligand>
</feature>
<dbReference type="InterPro" id="IPR002220">
    <property type="entry name" value="DapA-like"/>
</dbReference>
<proteinExistence type="inferred from homology"/>
<dbReference type="Pfam" id="PF00701">
    <property type="entry name" value="DHDPS"/>
    <property type="match status" value="1"/>
</dbReference>
<keyword evidence="6" id="KW-1185">Reference proteome</keyword>
<reference evidence="5 6" key="1">
    <citation type="submission" date="2019-02" db="EMBL/GenBank/DDBJ databases">
        <title>Deep-cultivation of Planctomycetes and their phenomic and genomic characterization uncovers novel biology.</title>
        <authorList>
            <person name="Wiegand S."/>
            <person name="Jogler M."/>
            <person name="Boedeker C."/>
            <person name="Pinto D."/>
            <person name="Vollmers J."/>
            <person name="Rivas-Marin E."/>
            <person name="Kohn T."/>
            <person name="Peeters S.H."/>
            <person name="Heuer A."/>
            <person name="Rast P."/>
            <person name="Oberbeckmann S."/>
            <person name="Bunk B."/>
            <person name="Jeske O."/>
            <person name="Meyerdierks A."/>
            <person name="Storesund J.E."/>
            <person name="Kallscheuer N."/>
            <person name="Luecker S."/>
            <person name="Lage O.M."/>
            <person name="Pohl T."/>
            <person name="Merkel B.J."/>
            <person name="Hornburger P."/>
            <person name="Mueller R.-W."/>
            <person name="Bruemmer F."/>
            <person name="Labrenz M."/>
            <person name="Spormann A.M."/>
            <person name="Op den Camp H."/>
            <person name="Overmann J."/>
            <person name="Amann R."/>
            <person name="Jetten M.S.M."/>
            <person name="Mascher T."/>
            <person name="Medema M.H."/>
            <person name="Devos D.P."/>
            <person name="Kaster A.-K."/>
            <person name="Ovreas L."/>
            <person name="Rohde M."/>
            <person name="Galperin M.Y."/>
            <person name="Jogler C."/>
        </authorList>
    </citation>
    <scope>NUCLEOTIDE SEQUENCE [LARGE SCALE GENOMIC DNA]</scope>
    <source>
        <strain evidence="5 6">Poly30</strain>
    </source>
</reference>
<evidence type="ECO:0000256" key="2">
    <source>
        <dbReference type="ARBA" id="ARBA00023239"/>
    </source>
</evidence>
<dbReference type="InterPro" id="IPR013785">
    <property type="entry name" value="Aldolase_TIM"/>
</dbReference>
<dbReference type="PANTHER" id="PTHR12128:SF66">
    <property type="entry name" value="4-HYDROXY-2-OXOGLUTARATE ALDOLASE, MITOCHONDRIAL"/>
    <property type="match status" value="1"/>
</dbReference>
<sequence>MSDPSRNDVQRAEPGADPAGIVPLEGSIVALPTMFSSNALQLRDLDDLIRFQSRHTTTGVLVGGTAGEGWALSLSEFGRVVGHAAESAARHSGFRLHVYAAITDIDSRAARSAAVTAVHAGAEALFLCAPSFAQPRVEGLVRHFAYIAEGLPKDTPLVLLNEPKRTGTDLTPDLVRRICAEIPSFVAHCEGVGQPARARSLASQLPVPVLCGDDRMIGPYMRSGAAGAVSVVGGIVPAEVARLILEAQGHGVRANRIADALERSLNPLIDTLRVAPCPVALKETLLALDAIRSAEVRAPLASLGESDRRALERSLTAAKLLVPALS</sequence>
<dbReference type="EC" id="4.3.3.7" evidence="5"/>
<dbReference type="PRINTS" id="PR00146">
    <property type="entry name" value="DHPICSNTHASE"/>
</dbReference>
<dbReference type="PANTHER" id="PTHR12128">
    <property type="entry name" value="DIHYDRODIPICOLINATE SYNTHASE"/>
    <property type="match status" value="1"/>
</dbReference>
<dbReference type="SMART" id="SM01130">
    <property type="entry name" value="DHDPS"/>
    <property type="match status" value="1"/>
</dbReference>
<dbReference type="SUPFAM" id="SSF51569">
    <property type="entry name" value="Aldolase"/>
    <property type="match status" value="1"/>
</dbReference>
<gene>
    <name evidence="5" type="primary">dapA_2</name>
    <name evidence="5" type="ORF">Poly30_50100</name>
</gene>